<dbReference type="SUPFAM" id="SSF52343">
    <property type="entry name" value="Ferredoxin reductase-like, C-terminal NADP-linked domain"/>
    <property type="match status" value="1"/>
</dbReference>
<dbReference type="PANTHER" id="PTHR47878">
    <property type="entry name" value="OXIDOREDUCTASE FAD/NAD(P)-BINDING DOMAIN PROTEIN"/>
    <property type="match status" value="1"/>
</dbReference>
<dbReference type="Gene3D" id="2.40.30.10">
    <property type="entry name" value="Translation factors"/>
    <property type="match status" value="1"/>
</dbReference>
<dbReference type="InterPro" id="IPR033892">
    <property type="entry name" value="FNR_bac"/>
</dbReference>
<dbReference type="EC" id="1.18.1.2" evidence="2"/>
<dbReference type="SUPFAM" id="SSF63380">
    <property type="entry name" value="Riboflavin synthase domain-like"/>
    <property type="match status" value="1"/>
</dbReference>
<dbReference type="AlphaFoldDB" id="A0A517NGR8"/>
<dbReference type="EMBL" id="CP036525">
    <property type="protein sequence ID" value="QDT06325.1"/>
    <property type="molecule type" value="Genomic_DNA"/>
</dbReference>
<gene>
    <name evidence="5" type="primary">fpr</name>
    <name evidence="5" type="ORF">K227x_47340</name>
</gene>
<dbReference type="Pfam" id="PF00175">
    <property type="entry name" value="NAD_binding_1"/>
    <property type="match status" value="1"/>
</dbReference>
<keyword evidence="5" id="KW-0560">Oxidoreductase</keyword>
<name>A0A517NGR8_9BACT</name>
<comment type="similarity">
    <text evidence="1">Belongs to the ferredoxin--NADP reductase type 1 family.</text>
</comment>
<evidence type="ECO:0000259" key="4">
    <source>
        <dbReference type="PROSITE" id="PS51384"/>
    </source>
</evidence>
<feature type="domain" description="FAD-binding FR-type" evidence="4">
    <location>
        <begin position="20"/>
        <end position="157"/>
    </location>
</feature>
<organism evidence="5 6">
    <name type="scientific">Rubripirellula lacrimiformis</name>
    <dbReference type="NCBI Taxonomy" id="1930273"/>
    <lineage>
        <taxon>Bacteria</taxon>
        <taxon>Pseudomonadati</taxon>
        <taxon>Planctomycetota</taxon>
        <taxon>Planctomycetia</taxon>
        <taxon>Pirellulales</taxon>
        <taxon>Pirellulaceae</taxon>
        <taxon>Rubripirellula</taxon>
    </lineage>
</organism>
<evidence type="ECO:0000313" key="5">
    <source>
        <dbReference type="EMBL" id="QDT06325.1"/>
    </source>
</evidence>
<dbReference type="GO" id="GO:0000166">
    <property type="term" value="F:nucleotide binding"/>
    <property type="evidence" value="ECO:0007669"/>
    <property type="project" value="UniProtKB-KW"/>
</dbReference>
<dbReference type="GO" id="GO:0004324">
    <property type="term" value="F:ferredoxin-NADP+ reductase activity"/>
    <property type="evidence" value="ECO:0007669"/>
    <property type="project" value="UniProtKB-EC"/>
</dbReference>
<dbReference type="Gene3D" id="3.40.50.80">
    <property type="entry name" value="Nucleotide-binding domain of ferredoxin-NADP reductase (FNR) module"/>
    <property type="match status" value="1"/>
</dbReference>
<dbReference type="CDD" id="cd06195">
    <property type="entry name" value="FNR1"/>
    <property type="match status" value="1"/>
</dbReference>
<dbReference type="Proteomes" id="UP000318538">
    <property type="component" value="Chromosome"/>
</dbReference>
<accession>A0A517NGR8</accession>
<evidence type="ECO:0000313" key="6">
    <source>
        <dbReference type="Proteomes" id="UP000318538"/>
    </source>
</evidence>
<keyword evidence="6" id="KW-1185">Reference proteome</keyword>
<protein>
    <recommendedName>
        <fullName evidence="2">ferredoxin--NADP(+) reductase</fullName>
        <ecNumber evidence="2">1.18.1.2</ecNumber>
    </recommendedName>
</protein>
<dbReference type="KEGG" id="rlc:K227x_47340"/>
<reference evidence="5 6" key="1">
    <citation type="submission" date="2019-02" db="EMBL/GenBank/DDBJ databases">
        <title>Deep-cultivation of Planctomycetes and their phenomic and genomic characterization uncovers novel biology.</title>
        <authorList>
            <person name="Wiegand S."/>
            <person name="Jogler M."/>
            <person name="Boedeker C."/>
            <person name="Pinto D."/>
            <person name="Vollmers J."/>
            <person name="Rivas-Marin E."/>
            <person name="Kohn T."/>
            <person name="Peeters S.H."/>
            <person name="Heuer A."/>
            <person name="Rast P."/>
            <person name="Oberbeckmann S."/>
            <person name="Bunk B."/>
            <person name="Jeske O."/>
            <person name="Meyerdierks A."/>
            <person name="Storesund J.E."/>
            <person name="Kallscheuer N."/>
            <person name="Luecker S."/>
            <person name="Lage O.M."/>
            <person name="Pohl T."/>
            <person name="Merkel B.J."/>
            <person name="Hornburger P."/>
            <person name="Mueller R.-W."/>
            <person name="Bruemmer F."/>
            <person name="Labrenz M."/>
            <person name="Spormann A.M."/>
            <person name="Op den Camp H."/>
            <person name="Overmann J."/>
            <person name="Amann R."/>
            <person name="Jetten M.S.M."/>
            <person name="Mascher T."/>
            <person name="Medema M.H."/>
            <person name="Devos D.P."/>
            <person name="Kaster A.-K."/>
            <person name="Ovreas L."/>
            <person name="Rohde M."/>
            <person name="Galperin M.Y."/>
            <person name="Jogler C."/>
        </authorList>
    </citation>
    <scope>NUCLEOTIDE SEQUENCE [LARGE SCALE GENOMIC DNA]</scope>
    <source>
        <strain evidence="5 6">K22_7</strain>
    </source>
</reference>
<dbReference type="PANTHER" id="PTHR47878:SF2">
    <property type="entry name" value="OXIDOREDUCTASE FAD_NAD(P)-BINDING DOMAIN PROTEIN"/>
    <property type="match status" value="1"/>
</dbReference>
<dbReference type="InterPro" id="IPR017927">
    <property type="entry name" value="FAD-bd_FR_type"/>
</dbReference>
<evidence type="ECO:0000256" key="1">
    <source>
        <dbReference type="ARBA" id="ARBA00008312"/>
    </source>
</evidence>
<evidence type="ECO:0000256" key="2">
    <source>
        <dbReference type="ARBA" id="ARBA00013223"/>
    </source>
</evidence>
<dbReference type="PROSITE" id="PS51384">
    <property type="entry name" value="FAD_FR"/>
    <property type="match status" value="1"/>
</dbReference>
<dbReference type="InterPro" id="IPR039261">
    <property type="entry name" value="FNR_nucleotide-bd"/>
</dbReference>
<dbReference type="RefSeq" id="WP_246146030.1">
    <property type="nucleotide sequence ID" value="NZ_CP036525.1"/>
</dbReference>
<proteinExistence type="inferred from homology"/>
<evidence type="ECO:0000256" key="3">
    <source>
        <dbReference type="ARBA" id="ARBA00022741"/>
    </source>
</evidence>
<dbReference type="InterPro" id="IPR017938">
    <property type="entry name" value="Riboflavin_synthase-like_b-brl"/>
</dbReference>
<keyword evidence="3" id="KW-0547">Nucleotide-binding</keyword>
<dbReference type="InterPro" id="IPR001433">
    <property type="entry name" value="OxRdtase_FAD/NAD-bd"/>
</dbReference>
<dbReference type="InterPro" id="IPR051930">
    <property type="entry name" value="FNR_type-1"/>
</dbReference>
<sequence>MSDAIDSPDIDAEAAEQLRTRHYNATVIERIDVHSDLARFRIRPDEPFQPFQAGQYVAIGMGNWEPRLPGTQTEIVPAEKMRKLGRRAYSISCPMLDPDGQLAPVDSVDYLEFYVTLVRRADSEDKKPPVLTPRMFMLQPGGRIEVQRKIVGHYVLGDIDPDDTVLMLGTGTGEAPHNAMAAHLLSNGHRGKIVNVTTVRNRSDLGYAREHAVLQQQYSQYRYLAFTTREPENLDPSHPAYVGKQYLQPLYTSGRLAELAGDLLTPDKTHVFLCGNPAMIGYVPPGADPPTTPGMLQILTAAGFSDDHDCVGAGTIRFEKYW</sequence>